<evidence type="ECO:0000259" key="2">
    <source>
        <dbReference type="Pfam" id="PF03787"/>
    </source>
</evidence>
<dbReference type="Proteomes" id="UP000198405">
    <property type="component" value="Unassembled WGS sequence"/>
</dbReference>
<organism evidence="3 4">
    <name type="scientific">Desulfurobacterium atlanticum</name>
    <dbReference type="NCBI Taxonomy" id="240169"/>
    <lineage>
        <taxon>Bacteria</taxon>
        <taxon>Pseudomonadati</taxon>
        <taxon>Aquificota</taxon>
        <taxon>Aquificia</taxon>
        <taxon>Desulfurobacteriales</taxon>
        <taxon>Desulfurobacteriaceae</taxon>
        <taxon>Desulfurobacterium</taxon>
    </lineage>
</organism>
<dbReference type="AlphaFoldDB" id="A0A239A263"/>
<keyword evidence="4" id="KW-1185">Reference proteome</keyword>
<evidence type="ECO:0000313" key="4">
    <source>
        <dbReference type="Proteomes" id="UP000198405"/>
    </source>
</evidence>
<dbReference type="RefSeq" id="WP_089323608.1">
    <property type="nucleotide sequence ID" value="NZ_FZOB01000014.1"/>
</dbReference>
<dbReference type="OrthoDB" id="5501881at2"/>
<accession>A0A239A263</accession>
<dbReference type="EMBL" id="FZOB01000014">
    <property type="protein sequence ID" value="SNR89512.1"/>
    <property type="molecule type" value="Genomic_DNA"/>
</dbReference>
<sequence length="341" mass="39436">MKYDFYSFLKSERIDRISYNQFKNNQNLYFIHSKRDKLWGNKPGGNYSLYFKSKGFVYNFCPDEIWKRLNTLGNDTKLLKTLKFTLTLTSNLYTASENNFYSIDNQFAKEKATGLLVFKGSSLKGALRQAAVENLEDALLKGNYGEKFDEYMKESEETILEEEESNKDDRFFFKKRARLVKLFGNEKDINWFTFKSLLATGGIKDVGKIQAILGKISSAFEKYLKQKKVVNSEGICRGRLIFSDLHFTKVALDVITPLKRETRTPTSGPIYYEVVPAGENTTGAIIWFPFDLITKGKLDEIDEEWKADKKVVKKAFEKLKQTGIGAKTKDGWGRFEIHWEE</sequence>
<dbReference type="InterPro" id="IPR005537">
    <property type="entry name" value="RAMP_III_fam"/>
</dbReference>
<proteinExistence type="predicted"/>
<evidence type="ECO:0000313" key="3">
    <source>
        <dbReference type="EMBL" id="SNR89512.1"/>
    </source>
</evidence>
<name>A0A239A263_9BACT</name>
<gene>
    <name evidence="3" type="ORF">SAMN06265340_11429</name>
</gene>
<reference evidence="4" key="1">
    <citation type="submission" date="2017-06" db="EMBL/GenBank/DDBJ databases">
        <authorList>
            <person name="Varghese N."/>
            <person name="Submissions S."/>
        </authorList>
    </citation>
    <scope>NUCLEOTIDE SEQUENCE [LARGE SCALE GENOMIC DNA]</scope>
    <source>
        <strain evidence="4">DSM 15668</strain>
    </source>
</reference>
<dbReference type="Pfam" id="PF03787">
    <property type="entry name" value="RAMPs"/>
    <property type="match status" value="1"/>
</dbReference>
<protein>
    <submittedName>
        <fullName evidence="3">CRISPR/Cas system CMR subunit Cmr4, Cas7 group, RAMP superfamily</fullName>
    </submittedName>
</protein>
<dbReference type="GO" id="GO:0051607">
    <property type="term" value="P:defense response to virus"/>
    <property type="evidence" value="ECO:0007669"/>
    <property type="project" value="UniProtKB-KW"/>
</dbReference>
<keyword evidence="1" id="KW-0051">Antiviral defense</keyword>
<feature type="domain" description="CRISPR type III-associated protein" evidence="2">
    <location>
        <begin position="85"/>
        <end position="336"/>
    </location>
</feature>
<evidence type="ECO:0000256" key="1">
    <source>
        <dbReference type="ARBA" id="ARBA00023118"/>
    </source>
</evidence>